<dbReference type="InterPro" id="IPR002470">
    <property type="entry name" value="Peptidase_S9A"/>
</dbReference>
<evidence type="ECO:0000313" key="9">
    <source>
        <dbReference type="Proteomes" id="UP001434337"/>
    </source>
</evidence>
<organism evidence="8 9">
    <name type="scientific">Propioniciclava soli</name>
    <dbReference type="NCBI Taxonomy" id="2775081"/>
    <lineage>
        <taxon>Bacteria</taxon>
        <taxon>Bacillati</taxon>
        <taxon>Actinomycetota</taxon>
        <taxon>Actinomycetes</taxon>
        <taxon>Propionibacteriales</taxon>
        <taxon>Propionibacteriaceae</taxon>
        <taxon>Propioniciclava</taxon>
    </lineage>
</organism>
<dbReference type="PANTHER" id="PTHR42881">
    <property type="entry name" value="PROLYL ENDOPEPTIDASE"/>
    <property type="match status" value="1"/>
</dbReference>
<dbReference type="SUPFAM" id="SSF50993">
    <property type="entry name" value="Peptidase/esterase 'gauge' domain"/>
    <property type="match status" value="1"/>
</dbReference>
<evidence type="ECO:0000256" key="2">
    <source>
        <dbReference type="ARBA" id="ARBA00011897"/>
    </source>
</evidence>
<comment type="catalytic activity">
    <reaction evidence="1">
        <text>Hydrolysis of Pro-|-Xaa &gt;&gt; Ala-|-Xaa in oligopeptides.</text>
        <dbReference type="EC" id="3.4.21.26"/>
    </reaction>
</comment>
<evidence type="ECO:0000256" key="3">
    <source>
        <dbReference type="ARBA" id="ARBA00022670"/>
    </source>
</evidence>
<dbReference type="InterPro" id="IPR051167">
    <property type="entry name" value="Prolyl_oligopep/macrocyclase"/>
</dbReference>
<evidence type="ECO:0000256" key="1">
    <source>
        <dbReference type="ARBA" id="ARBA00001070"/>
    </source>
</evidence>
<dbReference type="EC" id="3.4.21.26" evidence="2"/>
<dbReference type="Proteomes" id="UP001434337">
    <property type="component" value="Chromosome"/>
</dbReference>
<dbReference type="SUPFAM" id="SSF53474">
    <property type="entry name" value="alpha/beta-Hydrolases"/>
    <property type="match status" value="1"/>
</dbReference>
<evidence type="ECO:0000259" key="6">
    <source>
        <dbReference type="Pfam" id="PF00326"/>
    </source>
</evidence>
<accession>A0ABZ3CB63</accession>
<keyword evidence="3" id="KW-0645">Protease</keyword>
<reference evidence="8 9" key="1">
    <citation type="journal article" date="2023" name="Environ Microbiome">
        <title>A coral-associated actinobacterium mitigates coral bleaching under heat stress.</title>
        <authorList>
            <person name="Li J."/>
            <person name="Zou Y."/>
            <person name="Li Q."/>
            <person name="Zhang J."/>
            <person name="Bourne D.G."/>
            <person name="Lyu Y."/>
            <person name="Liu C."/>
            <person name="Zhang S."/>
        </authorList>
    </citation>
    <scope>NUCLEOTIDE SEQUENCE [LARGE SCALE GENOMIC DNA]</scope>
    <source>
        <strain evidence="8 9">SCSIO 13291</strain>
    </source>
</reference>
<feature type="domain" description="Peptidase S9 prolyl oligopeptidase catalytic" evidence="6">
    <location>
        <begin position="485"/>
        <end position="690"/>
    </location>
</feature>
<gene>
    <name evidence="8" type="ORF">PCC79_07550</name>
</gene>
<dbReference type="Gene3D" id="3.40.50.1820">
    <property type="entry name" value="alpha/beta hydrolase"/>
    <property type="match status" value="1"/>
</dbReference>
<proteinExistence type="predicted"/>
<evidence type="ECO:0000256" key="4">
    <source>
        <dbReference type="ARBA" id="ARBA00022801"/>
    </source>
</evidence>
<evidence type="ECO:0000256" key="5">
    <source>
        <dbReference type="ARBA" id="ARBA00022825"/>
    </source>
</evidence>
<protein>
    <recommendedName>
        <fullName evidence="2">prolyl oligopeptidase</fullName>
        <ecNumber evidence="2">3.4.21.26</ecNumber>
    </recommendedName>
</protein>
<keyword evidence="4" id="KW-0378">Hydrolase</keyword>
<evidence type="ECO:0000313" key="8">
    <source>
        <dbReference type="EMBL" id="WZX00030.1"/>
    </source>
</evidence>
<dbReference type="InterPro" id="IPR023302">
    <property type="entry name" value="Pept_S9A_N"/>
</dbReference>
<keyword evidence="5" id="KW-0720">Serine protease</keyword>
<dbReference type="PANTHER" id="PTHR42881:SF2">
    <property type="entry name" value="PROLYL ENDOPEPTIDASE"/>
    <property type="match status" value="1"/>
</dbReference>
<dbReference type="Pfam" id="PF02897">
    <property type="entry name" value="Peptidase_S9_N"/>
    <property type="match status" value="1"/>
</dbReference>
<dbReference type="PRINTS" id="PR00862">
    <property type="entry name" value="PROLIGOPTASE"/>
</dbReference>
<name>A0ABZ3CB63_9ACTN</name>
<evidence type="ECO:0000259" key="7">
    <source>
        <dbReference type="Pfam" id="PF02897"/>
    </source>
</evidence>
<feature type="domain" description="Peptidase S9A N-terminal" evidence="7">
    <location>
        <begin position="4"/>
        <end position="405"/>
    </location>
</feature>
<dbReference type="Pfam" id="PF00326">
    <property type="entry name" value="Peptidase_S9"/>
    <property type="match status" value="1"/>
</dbReference>
<dbReference type="InterPro" id="IPR029058">
    <property type="entry name" value="AB_hydrolase_fold"/>
</dbReference>
<dbReference type="EMBL" id="CP115965">
    <property type="protein sequence ID" value="WZX00030.1"/>
    <property type="molecule type" value="Genomic_DNA"/>
</dbReference>
<dbReference type="Gene3D" id="2.130.10.120">
    <property type="entry name" value="Prolyl oligopeptidase, N-terminal domain"/>
    <property type="match status" value="1"/>
</dbReference>
<dbReference type="InterPro" id="IPR001375">
    <property type="entry name" value="Peptidase_S9_cat"/>
</dbReference>
<dbReference type="RefSeq" id="WP_342373442.1">
    <property type="nucleotide sequence ID" value="NZ_CP115965.1"/>
</dbReference>
<keyword evidence="9" id="KW-1185">Reference proteome</keyword>
<sequence>MPSPKTRRDATVEMIHGREIADPYRWLEDADAPEVADWVAEQRSFAESVLGGLPGRAWFADLMARIVARPRAGIPVVRGGRFFLSRNDGTLAQDVWYTAGSLEELERGGSVVLDPNTWSDDGTASLSTFSVARDGSAMAYAVSEGGSDWQKIRVKDLATLEDTSDEVVAKFSSPAWLPDHRSFLYTTFDQAADARGTATAGLGVARLMVHRLDGEDELLLSFPDEPHTMASGEVSHDDAWLVVTIGRGTEHVNRLWAYPLTTVAGRTEIGEPVKVIDVADAEYGFVRVDGPQLYLTTDKDAPMGRVVRVDLDWAACGDVAFAEVVPERRATLIGAEAAGDGLLLAHLDDAQPVVTWCSLEGTDEVELALPAGALVGLDGSPLRQSAFVGISTLDQPTAAFRVDLPESRDLDPRVERLGLAGESTSLAPAYRVLRERAPSADGTEVPYFLVMPDDLAEGPRPTLLYGYGGFKIPVLADYRPGWSAWLAAGGALAIANLRGGGEYGTPWYEAGRLGSKQNVFDDAIGVAEHLIATGVTDASRLAVHGRSNGGLLVGALLTQRPELFAAALPTVGVLDLLRFHRFTIGAAWMSDYGDPDSAEGFEAAWAYSPLHKVRPGVSYPATLVSTADHDDRVVPLHSFKFGAALQAAQGGDAPVVLRIETSAGHGAGKSLQMVASEWADLLAFAAHHTGLVVPPAGP</sequence>